<proteinExistence type="predicted"/>
<protein>
    <recommendedName>
        <fullName evidence="4">Secreted protein</fullName>
    </recommendedName>
</protein>
<dbReference type="GeneID" id="37060051"/>
<keyword evidence="1" id="KW-0732">Signal</keyword>
<dbReference type="AlphaFoldDB" id="A0A317VMG9"/>
<evidence type="ECO:0000313" key="3">
    <source>
        <dbReference type="Proteomes" id="UP000247233"/>
    </source>
</evidence>
<comment type="caution">
    <text evidence="2">The sequence shown here is derived from an EMBL/GenBank/DDBJ whole genome shotgun (WGS) entry which is preliminary data.</text>
</comment>
<evidence type="ECO:0008006" key="4">
    <source>
        <dbReference type="Google" id="ProtNLM"/>
    </source>
</evidence>
<name>A0A317VMG9_9EURO</name>
<feature type="chain" id="PRO_5016373916" description="Secreted protein" evidence="1">
    <location>
        <begin position="23"/>
        <end position="128"/>
    </location>
</feature>
<dbReference type="EMBL" id="MSFL01000023">
    <property type="protein sequence ID" value="PWY74287.1"/>
    <property type="molecule type" value="Genomic_DNA"/>
</dbReference>
<accession>A0A317VMG9</accession>
<dbReference type="VEuPathDB" id="FungiDB:BO70DRAFT_103974"/>
<dbReference type="RefSeq" id="XP_025396934.1">
    <property type="nucleotide sequence ID" value="XM_025537814.1"/>
</dbReference>
<dbReference type="Proteomes" id="UP000247233">
    <property type="component" value="Unassembled WGS sequence"/>
</dbReference>
<sequence>MAHGSWLLRCVVELSSCCRSAAGDITTSGSLHREGCLRAATNHDNVLVPQDREAYTPWKGRWQVIRCYAFLSACSAINQGLCLPARVRLLNSPVTSPGASSRIRHDTKFSTYTGIKQEKNSRFYCNRA</sequence>
<evidence type="ECO:0000256" key="1">
    <source>
        <dbReference type="SAM" id="SignalP"/>
    </source>
</evidence>
<keyword evidence="3" id="KW-1185">Reference proteome</keyword>
<evidence type="ECO:0000313" key="2">
    <source>
        <dbReference type="EMBL" id="PWY74287.1"/>
    </source>
</evidence>
<reference evidence="2 3" key="1">
    <citation type="submission" date="2016-12" db="EMBL/GenBank/DDBJ databases">
        <title>The genomes of Aspergillus section Nigri reveals drivers in fungal speciation.</title>
        <authorList>
            <consortium name="DOE Joint Genome Institute"/>
            <person name="Vesth T.C."/>
            <person name="Nybo J."/>
            <person name="Theobald S."/>
            <person name="Brandl J."/>
            <person name="Frisvad J.C."/>
            <person name="Nielsen K.F."/>
            <person name="Lyhne E.K."/>
            <person name="Kogle M.E."/>
            <person name="Kuo A."/>
            <person name="Riley R."/>
            <person name="Clum A."/>
            <person name="Nolan M."/>
            <person name="Lipzen A."/>
            <person name="Salamov A."/>
            <person name="Henrissat B."/>
            <person name="Wiebenga A."/>
            <person name="De Vries R.P."/>
            <person name="Grigoriev I.V."/>
            <person name="Mortensen U.H."/>
            <person name="Andersen M.R."/>
            <person name="Baker S.E."/>
        </authorList>
    </citation>
    <scope>NUCLEOTIDE SEQUENCE [LARGE SCALE GENOMIC DNA]</scope>
    <source>
        <strain evidence="2 3">CBS 117.55</strain>
    </source>
</reference>
<gene>
    <name evidence="2" type="ORF">BO70DRAFT_103974</name>
</gene>
<feature type="signal peptide" evidence="1">
    <location>
        <begin position="1"/>
        <end position="22"/>
    </location>
</feature>
<organism evidence="2 3">
    <name type="scientific">Aspergillus heteromorphus CBS 117.55</name>
    <dbReference type="NCBI Taxonomy" id="1448321"/>
    <lineage>
        <taxon>Eukaryota</taxon>
        <taxon>Fungi</taxon>
        <taxon>Dikarya</taxon>
        <taxon>Ascomycota</taxon>
        <taxon>Pezizomycotina</taxon>
        <taxon>Eurotiomycetes</taxon>
        <taxon>Eurotiomycetidae</taxon>
        <taxon>Eurotiales</taxon>
        <taxon>Aspergillaceae</taxon>
        <taxon>Aspergillus</taxon>
        <taxon>Aspergillus subgen. Circumdati</taxon>
    </lineage>
</organism>